<feature type="region of interest" description="Disordered" evidence="1">
    <location>
        <begin position="127"/>
        <end position="151"/>
    </location>
</feature>
<sequence>AMGAATRIMQELSAAFAEVEVASGFVKDLFQMSEGRLQRAESCNKLAPHIWANAVRATRLMHEKLTMQWRMAAAILKHADASKRVSYKKADETVRLVNEKLLRWKEEAEILQQEAREDEMARQAALRMGAPRPSPVEVERQHADMARQRQELERQRMQAIQHGPRENYGFVETQSDADD</sequence>
<name>A0A812SWC0_9DINO</name>
<dbReference type="EMBL" id="CAJNJA010022420">
    <property type="protein sequence ID" value="CAE7492723.1"/>
    <property type="molecule type" value="Genomic_DNA"/>
</dbReference>
<proteinExistence type="predicted"/>
<feature type="region of interest" description="Disordered" evidence="1">
    <location>
        <begin position="160"/>
        <end position="179"/>
    </location>
</feature>
<keyword evidence="3" id="KW-1185">Reference proteome</keyword>
<evidence type="ECO:0000313" key="2">
    <source>
        <dbReference type="EMBL" id="CAE7492723.1"/>
    </source>
</evidence>
<evidence type="ECO:0000313" key="3">
    <source>
        <dbReference type="Proteomes" id="UP000601435"/>
    </source>
</evidence>
<dbReference type="AlphaFoldDB" id="A0A812SWC0"/>
<evidence type="ECO:0000256" key="1">
    <source>
        <dbReference type="SAM" id="MobiDB-lite"/>
    </source>
</evidence>
<feature type="non-terminal residue" evidence="2">
    <location>
        <position position="1"/>
    </location>
</feature>
<dbReference type="OrthoDB" id="10350532at2759"/>
<organism evidence="2 3">
    <name type="scientific">Symbiodinium necroappetens</name>
    <dbReference type="NCBI Taxonomy" id="1628268"/>
    <lineage>
        <taxon>Eukaryota</taxon>
        <taxon>Sar</taxon>
        <taxon>Alveolata</taxon>
        <taxon>Dinophyceae</taxon>
        <taxon>Suessiales</taxon>
        <taxon>Symbiodiniaceae</taxon>
        <taxon>Symbiodinium</taxon>
    </lineage>
</organism>
<comment type="caution">
    <text evidence="2">The sequence shown here is derived from an EMBL/GenBank/DDBJ whole genome shotgun (WGS) entry which is preliminary data.</text>
</comment>
<dbReference type="Proteomes" id="UP000601435">
    <property type="component" value="Unassembled WGS sequence"/>
</dbReference>
<accession>A0A812SWC0</accession>
<protein>
    <submittedName>
        <fullName evidence="2">Uncharacterized protein</fullName>
    </submittedName>
</protein>
<gene>
    <name evidence="2" type="ORF">SNEC2469_LOCUS14012</name>
</gene>
<feature type="compositionally biased region" description="Basic and acidic residues" evidence="1">
    <location>
        <begin position="137"/>
        <end position="151"/>
    </location>
</feature>
<reference evidence="2" key="1">
    <citation type="submission" date="2021-02" db="EMBL/GenBank/DDBJ databases">
        <authorList>
            <person name="Dougan E. K."/>
            <person name="Rhodes N."/>
            <person name="Thang M."/>
            <person name="Chan C."/>
        </authorList>
    </citation>
    <scope>NUCLEOTIDE SEQUENCE</scope>
</reference>